<comment type="caution">
    <text evidence="1">The sequence shown here is derived from an EMBL/GenBank/DDBJ whole genome shotgun (WGS) entry which is preliminary data.</text>
</comment>
<proteinExistence type="predicted"/>
<protein>
    <recommendedName>
        <fullName evidence="2">Type 4 fimbrial biogenesis protein PilX N-terminal domain-containing protein</fullName>
    </recommendedName>
</protein>
<gene>
    <name evidence="1" type="ORF">S01H1_43531</name>
</gene>
<dbReference type="AlphaFoldDB" id="X0U4L8"/>
<sequence>MTIFVIALLAVLTMGILQMSTEEIQLMQNQTYATEAIATAEAGLNDAFAEIRADDEWTTGFTDKAFNSGSYTVTVTGTLPNRTIESTGTSSQSFAGRVEADVTVDTSGSSDHTIRIDNLRINE</sequence>
<evidence type="ECO:0000313" key="1">
    <source>
        <dbReference type="EMBL" id="GAG00704.1"/>
    </source>
</evidence>
<organism evidence="1">
    <name type="scientific">marine sediment metagenome</name>
    <dbReference type="NCBI Taxonomy" id="412755"/>
    <lineage>
        <taxon>unclassified sequences</taxon>
        <taxon>metagenomes</taxon>
        <taxon>ecological metagenomes</taxon>
    </lineage>
</organism>
<evidence type="ECO:0008006" key="2">
    <source>
        <dbReference type="Google" id="ProtNLM"/>
    </source>
</evidence>
<reference evidence="1" key="1">
    <citation type="journal article" date="2014" name="Front. Microbiol.">
        <title>High frequency of phylogenetically diverse reductive dehalogenase-homologous genes in deep subseafloor sedimentary metagenomes.</title>
        <authorList>
            <person name="Kawai M."/>
            <person name="Futagami T."/>
            <person name="Toyoda A."/>
            <person name="Takaki Y."/>
            <person name="Nishi S."/>
            <person name="Hori S."/>
            <person name="Arai W."/>
            <person name="Tsubouchi T."/>
            <person name="Morono Y."/>
            <person name="Uchiyama I."/>
            <person name="Ito T."/>
            <person name="Fujiyama A."/>
            <person name="Inagaki F."/>
            <person name="Takami H."/>
        </authorList>
    </citation>
    <scope>NUCLEOTIDE SEQUENCE</scope>
    <source>
        <strain evidence="1">Expedition CK06-06</strain>
    </source>
</reference>
<dbReference type="EMBL" id="BARS01027737">
    <property type="protein sequence ID" value="GAG00704.1"/>
    <property type="molecule type" value="Genomic_DNA"/>
</dbReference>
<name>X0U4L8_9ZZZZ</name>
<accession>X0U4L8</accession>